<reference evidence="3 4" key="2">
    <citation type="submission" date="2020-04" db="EMBL/GenBank/DDBJ databases">
        <title>Complete genome sequence of Alteromonas pelagimontana 5.12T.</title>
        <authorList>
            <person name="Sinha R.K."/>
            <person name="Krishnan K.P."/>
            <person name="Kurian J.P."/>
        </authorList>
    </citation>
    <scope>NUCLEOTIDE SEQUENCE [LARGE SCALE GENOMIC DNA]</scope>
    <source>
        <strain evidence="3 4">5.12</strain>
    </source>
</reference>
<dbReference type="AlphaFoldDB" id="A0A6M4MDI9"/>
<dbReference type="OrthoDB" id="9773582at2"/>
<dbReference type="Gene3D" id="1.20.144.10">
    <property type="entry name" value="Phosphatidic acid phosphatase type 2/haloperoxidase"/>
    <property type="match status" value="1"/>
</dbReference>
<protein>
    <submittedName>
        <fullName evidence="3">Phosphatase PAP2 family protein</fullName>
    </submittedName>
</protein>
<feature type="signal peptide" evidence="1">
    <location>
        <begin position="1"/>
        <end position="23"/>
    </location>
</feature>
<accession>A0A6M4MDI9</accession>
<keyword evidence="4" id="KW-1185">Reference proteome</keyword>
<dbReference type="RefSeq" id="WP_075607998.1">
    <property type="nucleotide sequence ID" value="NZ_CP052766.1"/>
</dbReference>
<name>A0A6M4MDI9_9ALTE</name>
<dbReference type="InterPro" id="IPR036938">
    <property type="entry name" value="PAP2/HPO_sf"/>
</dbReference>
<organism evidence="3 4">
    <name type="scientific">Alteromonas pelagimontana</name>
    <dbReference type="NCBI Taxonomy" id="1858656"/>
    <lineage>
        <taxon>Bacteria</taxon>
        <taxon>Pseudomonadati</taxon>
        <taxon>Pseudomonadota</taxon>
        <taxon>Gammaproteobacteria</taxon>
        <taxon>Alteromonadales</taxon>
        <taxon>Alteromonadaceae</taxon>
        <taxon>Alteromonas/Salinimonas group</taxon>
        <taxon>Alteromonas</taxon>
    </lineage>
</organism>
<evidence type="ECO:0000313" key="4">
    <source>
        <dbReference type="Proteomes" id="UP000219285"/>
    </source>
</evidence>
<reference evidence="4" key="1">
    <citation type="submission" date="2014-12" db="EMBL/GenBank/DDBJ databases">
        <title>Complete genome sequence of a multi-drug resistant Klebsiella pneumoniae.</title>
        <authorList>
            <person name="Hua X."/>
            <person name="Chen Q."/>
            <person name="Li X."/>
            <person name="Feng Y."/>
            <person name="Ruan Z."/>
            <person name="Yu Y."/>
        </authorList>
    </citation>
    <scope>NUCLEOTIDE SEQUENCE [LARGE SCALE GENOMIC DNA]</scope>
    <source>
        <strain evidence="4">5.12</strain>
    </source>
</reference>
<dbReference type="InterPro" id="IPR000326">
    <property type="entry name" value="PAP2/HPO"/>
</dbReference>
<keyword evidence="1" id="KW-0732">Signal</keyword>
<evidence type="ECO:0000256" key="1">
    <source>
        <dbReference type="SAM" id="SignalP"/>
    </source>
</evidence>
<gene>
    <name evidence="3" type="ORF">CA267_007860</name>
</gene>
<evidence type="ECO:0000259" key="2">
    <source>
        <dbReference type="SMART" id="SM00014"/>
    </source>
</evidence>
<feature type="domain" description="Phosphatidic acid phosphatase type 2/haloperoxidase" evidence="2">
    <location>
        <begin position="52"/>
        <end position="152"/>
    </location>
</feature>
<proteinExistence type="predicted"/>
<dbReference type="CDD" id="cd03394">
    <property type="entry name" value="PAP2_like_5"/>
    <property type="match status" value="1"/>
</dbReference>
<dbReference type="SMART" id="SM00014">
    <property type="entry name" value="acidPPc"/>
    <property type="match status" value="1"/>
</dbReference>
<dbReference type="Pfam" id="PF01569">
    <property type="entry name" value="PAP2"/>
    <property type="match status" value="1"/>
</dbReference>
<dbReference type="KEGG" id="apel:CA267_007860"/>
<dbReference type="EMBL" id="CP052766">
    <property type="protein sequence ID" value="QJR80700.1"/>
    <property type="molecule type" value="Genomic_DNA"/>
</dbReference>
<dbReference type="SUPFAM" id="SSF48317">
    <property type="entry name" value="Acid phosphatase/Vanadium-dependent haloperoxidase"/>
    <property type="match status" value="1"/>
</dbReference>
<feature type="chain" id="PRO_5028879513" evidence="1">
    <location>
        <begin position="24"/>
        <end position="177"/>
    </location>
</feature>
<sequence length="177" mass="19215">MYSFTSRSVCAFLLLFFCKLANAATHEDGGDIGRILLPATAYALTFVEDDKTGRYEFYRSFASNVVATQLLKMTVHKDRPDLSGDDAFPSGHASMAFQAATFLQLRYGKKYGVPAFAVASYVAWTRVDADKHDWADVGAGAAIGALSSYFFTHSIEGVQITPVASVDYSGIFVSGTF</sequence>
<evidence type="ECO:0000313" key="3">
    <source>
        <dbReference type="EMBL" id="QJR80700.1"/>
    </source>
</evidence>
<dbReference type="Proteomes" id="UP000219285">
    <property type="component" value="Chromosome"/>
</dbReference>